<dbReference type="InterPro" id="IPR006636">
    <property type="entry name" value="STI1_HS-bd"/>
</dbReference>
<evidence type="ECO:0000256" key="3">
    <source>
        <dbReference type="ARBA" id="ARBA00023204"/>
    </source>
</evidence>
<dbReference type="Pfam" id="PF00240">
    <property type="entry name" value="ubiquitin"/>
    <property type="match status" value="1"/>
</dbReference>
<dbReference type="CDD" id="cd14281">
    <property type="entry name" value="UBA2_Rad23_like"/>
    <property type="match status" value="1"/>
</dbReference>
<dbReference type="CDD" id="cd01805">
    <property type="entry name" value="Ubl_Rad23"/>
    <property type="match status" value="1"/>
</dbReference>
<evidence type="ECO:0000313" key="10">
    <source>
        <dbReference type="Proteomes" id="UP001214638"/>
    </source>
</evidence>
<feature type="domain" description="Ubiquitin-like" evidence="8">
    <location>
        <begin position="1"/>
        <end position="78"/>
    </location>
</feature>
<dbReference type="FunFam" id="1.10.8.10:FF:000003">
    <property type="entry name" value="UV excision repair protein RAD23 homolog"/>
    <property type="match status" value="1"/>
</dbReference>
<reference evidence="9" key="1">
    <citation type="journal article" date="2023" name="Nat. Microbiol.">
        <title>Babesia duncani multi-omics identifies virulence factors and drug targets.</title>
        <authorList>
            <person name="Singh P."/>
            <person name="Lonardi S."/>
            <person name="Liang Q."/>
            <person name="Vydyam P."/>
            <person name="Khabirova E."/>
            <person name="Fang T."/>
            <person name="Gihaz S."/>
            <person name="Thekkiniath J."/>
            <person name="Munshi M."/>
            <person name="Abel S."/>
            <person name="Ciampossin L."/>
            <person name="Batugedara G."/>
            <person name="Gupta M."/>
            <person name="Lu X.M."/>
            <person name="Lenz T."/>
            <person name="Chakravarty S."/>
            <person name="Cornillot E."/>
            <person name="Hu Y."/>
            <person name="Ma W."/>
            <person name="Gonzalez L.M."/>
            <person name="Sanchez S."/>
            <person name="Estrada K."/>
            <person name="Sanchez-Flores A."/>
            <person name="Montero E."/>
            <person name="Harb O.S."/>
            <person name="Le Roch K.G."/>
            <person name="Mamoun C.B."/>
        </authorList>
    </citation>
    <scope>NUCLEOTIDE SEQUENCE</scope>
    <source>
        <strain evidence="9">WA1</strain>
    </source>
</reference>
<dbReference type="GO" id="GO:0043130">
    <property type="term" value="F:ubiquitin binding"/>
    <property type="evidence" value="ECO:0007669"/>
    <property type="project" value="UniProtKB-UniRule"/>
</dbReference>
<dbReference type="InterPro" id="IPR004806">
    <property type="entry name" value="Rad23"/>
</dbReference>
<accession>A0AAD9PHK5</accession>
<dbReference type="PROSITE" id="PS50030">
    <property type="entry name" value="UBA"/>
    <property type="match status" value="2"/>
</dbReference>
<dbReference type="AlphaFoldDB" id="A0AAD9PHK5"/>
<dbReference type="Gene3D" id="1.10.10.540">
    <property type="entry name" value="XPC-binding domain"/>
    <property type="match status" value="1"/>
</dbReference>
<dbReference type="SUPFAM" id="SSF101238">
    <property type="entry name" value="XPC-binding domain"/>
    <property type="match status" value="1"/>
</dbReference>
<keyword evidence="5" id="KW-0963">Cytoplasm</keyword>
<keyword evidence="4 5" id="KW-0539">Nucleus</keyword>
<dbReference type="RefSeq" id="XP_067801842.1">
    <property type="nucleotide sequence ID" value="XM_067948537.1"/>
</dbReference>
<dbReference type="InterPro" id="IPR029071">
    <property type="entry name" value="Ubiquitin-like_domsf"/>
</dbReference>
<evidence type="ECO:0000259" key="7">
    <source>
        <dbReference type="PROSITE" id="PS50030"/>
    </source>
</evidence>
<evidence type="ECO:0000313" key="9">
    <source>
        <dbReference type="EMBL" id="KAK2194999.1"/>
    </source>
</evidence>
<feature type="domain" description="UBA" evidence="7">
    <location>
        <begin position="256"/>
        <end position="299"/>
    </location>
</feature>
<dbReference type="InterPro" id="IPR036353">
    <property type="entry name" value="XPC-bd_sf"/>
</dbReference>
<dbReference type="GeneID" id="94337824"/>
<evidence type="ECO:0000259" key="8">
    <source>
        <dbReference type="PROSITE" id="PS50053"/>
    </source>
</evidence>
<dbReference type="FunFam" id="1.10.8.10:FF:000002">
    <property type="entry name" value="UV excision repair protein RAD23 homolog"/>
    <property type="match status" value="1"/>
</dbReference>
<dbReference type="PANTHER" id="PTHR10621:SF0">
    <property type="entry name" value="UV EXCISION REPAIR PROTEIN RAD23"/>
    <property type="match status" value="1"/>
</dbReference>
<keyword evidence="10" id="KW-1185">Reference proteome</keyword>
<protein>
    <recommendedName>
        <fullName evidence="5">UV excision repair protein RAD23</fullName>
    </recommendedName>
</protein>
<dbReference type="SMART" id="SM00165">
    <property type="entry name" value="UBA"/>
    <property type="match status" value="2"/>
</dbReference>
<dbReference type="SUPFAM" id="SSF46934">
    <property type="entry name" value="UBA-like"/>
    <property type="match status" value="2"/>
</dbReference>
<sequence>MKLRVKTLKNVEETIEIDESATVDELMKKVELVFPTMPANRQKLIHSGKILKPELRIKNYSDIKDGDKVIVLASKAHETTSFSSEPRFSKPSESKSEQESKPEEPAESRMLVGSELEQHITKISEMGFPKIMVRKAMAAAYNNPDRAVEFLTRGNIPPLEGASPNPQVEPLARHPEQSEGQDAFSQLTTLPMFEQLRQVVQSDPQMLQQILENISQTNPELLQNIIERQDEFLDMINAPSGELDPYAGGNAPNIIQLTETEMASVERLEALGFPRPAVIEAYLACDKNEQMAANYLLENANDLLEQD</sequence>
<comment type="function">
    <text evidence="5">Multiubiquitin chain receptor involved in modulation of proteasomal degradation. Involved in nucleotide excision repair.</text>
</comment>
<gene>
    <name evidence="9" type="ORF">BdWA1_003527</name>
</gene>
<dbReference type="GO" id="GO:0043161">
    <property type="term" value="P:proteasome-mediated ubiquitin-dependent protein catabolic process"/>
    <property type="evidence" value="ECO:0007669"/>
    <property type="project" value="UniProtKB-UniRule"/>
</dbReference>
<dbReference type="GO" id="GO:0003684">
    <property type="term" value="F:damaged DNA binding"/>
    <property type="evidence" value="ECO:0007669"/>
    <property type="project" value="UniProtKB-UniRule"/>
</dbReference>
<evidence type="ECO:0000256" key="6">
    <source>
        <dbReference type="SAM" id="MobiDB-lite"/>
    </source>
</evidence>
<dbReference type="Pfam" id="PF00627">
    <property type="entry name" value="UBA"/>
    <property type="match status" value="2"/>
</dbReference>
<dbReference type="Gene3D" id="3.10.20.90">
    <property type="entry name" value="Phosphatidylinositol 3-kinase Catalytic Subunit, Chain A, domain 1"/>
    <property type="match status" value="1"/>
</dbReference>
<evidence type="ECO:0000256" key="2">
    <source>
        <dbReference type="ARBA" id="ARBA00022763"/>
    </source>
</evidence>
<dbReference type="SUPFAM" id="SSF54236">
    <property type="entry name" value="Ubiquitin-like"/>
    <property type="match status" value="1"/>
</dbReference>
<comment type="similarity">
    <text evidence="5">Belongs to the RAD23 family.</text>
</comment>
<dbReference type="PROSITE" id="PS50053">
    <property type="entry name" value="UBIQUITIN_2"/>
    <property type="match status" value="1"/>
</dbReference>
<evidence type="ECO:0000256" key="5">
    <source>
        <dbReference type="RuleBase" id="RU367049"/>
    </source>
</evidence>
<comment type="caution">
    <text evidence="9">The sequence shown here is derived from an EMBL/GenBank/DDBJ whole genome shotgun (WGS) entry which is preliminary data.</text>
</comment>
<dbReference type="GO" id="GO:0005829">
    <property type="term" value="C:cytosol"/>
    <property type="evidence" value="ECO:0007669"/>
    <property type="project" value="TreeGrafter"/>
</dbReference>
<dbReference type="SMART" id="SM00213">
    <property type="entry name" value="UBQ"/>
    <property type="match status" value="1"/>
</dbReference>
<evidence type="ECO:0000256" key="4">
    <source>
        <dbReference type="ARBA" id="ARBA00023242"/>
    </source>
</evidence>
<evidence type="ECO:0000256" key="1">
    <source>
        <dbReference type="ARBA" id="ARBA00022737"/>
    </source>
</evidence>
<feature type="domain" description="UBA" evidence="7">
    <location>
        <begin position="114"/>
        <end position="154"/>
    </location>
</feature>
<dbReference type="GO" id="GO:0031593">
    <property type="term" value="F:polyubiquitin modification-dependent protein binding"/>
    <property type="evidence" value="ECO:0007669"/>
    <property type="project" value="UniProtKB-UniRule"/>
</dbReference>
<dbReference type="Proteomes" id="UP001214638">
    <property type="component" value="Unassembled WGS sequence"/>
</dbReference>
<dbReference type="InterPro" id="IPR015940">
    <property type="entry name" value="UBA"/>
</dbReference>
<feature type="compositionally biased region" description="Basic and acidic residues" evidence="6">
    <location>
        <begin position="87"/>
        <end position="107"/>
    </location>
</feature>
<dbReference type="InterPro" id="IPR000626">
    <property type="entry name" value="Ubiquitin-like_dom"/>
</dbReference>
<dbReference type="KEGG" id="bdw:94337824"/>
<dbReference type="GO" id="GO:0070628">
    <property type="term" value="F:proteasome binding"/>
    <property type="evidence" value="ECO:0007669"/>
    <property type="project" value="TreeGrafter"/>
</dbReference>
<dbReference type="PRINTS" id="PR01839">
    <property type="entry name" value="RAD23PROTEIN"/>
</dbReference>
<organism evidence="9 10">
    <name type="scientific">Babesia duncani</name>
    <dbReference type="NCBI Taxonomy" id="323732"/>
    <lineage>
        <taxon>Eukaryota</taxon>
        <taxon>Sar</taxon>
        <taxon>Alveolata</taxon>
        <taxon>Apicomplexa</taxon>
        <taxon>Aconoidasida</taxon>
        <taxon>Piroplasmida</taxon>
        <taxon>Babesiidae</taxon>
        <taxon>Babesia</taxon>
    </lineage>
</organism>
<dbReference type="InterPro" id="IPR009060">
    <property type="entry name" value="UBA-like_sf"/>
</dbReference>
<dbReference type="GO" id="GO:0005654">
    <property type="term" value="C:nucleoplasm"/>
    <property type="evidence" value="ECO:0007669"/>
    <property type="project" value="TreeGrafter"/>
</dbReference>
<keyword evidence="1" id="KW-0677">Repeat</keyword>
<dbReference type="Gene3D" id="1.10.8.10">
    <property type="entry name" value="DNA helicase RuvA subunit, C-terminal domain"/>
    <property type="match status" value="2"/>
</dbReference>
<comment type="subcellular location">
    <subcellularLocation>
        <location evidence="5">Nucleus</location>
    </subcellularLocation>
    <subcellularLocation>
        <location evidence="5">Cytoplasm</location>
    </subcellularLocation>
</comment>
<keyword evidence="2 5" id="KW-0227">DNA damage</keyword>
<dbReference type="InterPro" id="IPR015360">
    <property type="entry name" value="XPC-bd"/>
</dbReference>
<dbReference type="Pfam" id="PF09280">
    <property type="entry name" value="XPC-binding"/>
    <property type="match status" value="1"/>
</dbReference>
<proteinExistence type="inferred from homology"/>
<dbReference type="GO" id="GO:0006289">
    <property type="term" value="P:nucleotide-excision repair"/>
    <property type="evidence" value="ECO:0007669"/>
    <property type="project" value="UniProtKB-UniRule"/>
</dbReference>
<dbReference type="EMBL" id="JALLKP010000016">
    <property type="protein sequence ID" value="KAK2194999.1"/>
    <property type="molecule type" value="Genomic_DNA"/>
</dbReference>
<keyword evidence="3 5" id="KW-0234">DNA repair</keyword>
<dbReference type="PANTHER" id="PTHR10621">
    <property type="entry name" value="UV EXCISION REPAIR PROTEIN RAD23"/>
    <property type="match status" value="1"/>
</dbReference>
<feature type="region of interest" description="Disordered" evidence="6">
    <location>
        <begin position="80"/>
        <end position="111"/>
    </location>
</feature>
<dbReference type="SMART" id="SM00727">
    <property type="entry name" value="STI1"/>
    <property type="match status" value="1"/>
</dbReference>
<name>A0AAD9PHK5_9APIC</name>